<evidence type="ECO:0000256" key="1">
    <source>
        <dbReference type="SAM" id="MobiDB-lite"/>
    </source>
</evidence>
<dbReference type="RefSeq" id="YP_009125446.1">
    <property type="nucleotide sequence ID" value="NC_026597.1"/>
</dbReference>
<dbReference type="GeneID" id="23680234"/>
<sequence length="241" mass="26513">MVPCPPPFAPIRLGASTATRTTETTTRTGDEMTYTADDYRKAADVFASLYGSCHPGLAGARLRAARLECESDEQAQFDRMLESHKYSPDGSIWAPETLQQVRDRLEFIDAHECDCDESPHSNALHDLANDDVPVLLKVIEGQAAEIDRLRRGAKTLGEIVENQCRMALDASGLHHLINDDGDGDWGLVWERLAELGAEVERLRSAIDRVRKLAGNPETYSGTGIVTVKPQRILNALAVSDE</sequence>
<keyword evidence="3" id="KW-1185">Reference proteome</keyword>
<dbReference type="KEGG" id="vg:23680234"/>
<organism evidence="2 3">
    <name type="scientific">Mycobacterium phage Sparky</name>
    <dbReference type="NCBI Taxonomy" id="1527493"/>
    <lineage>
        <taxon>Viruses</taxon>
        <taxon>Duplodnaviria</taxon>
        <taxon>Heunggongvirae</taxon>
        <taxon>Uroviricota</taxon>
        <taxon>Caudoviricetes</taxon>
        <taxon>Sparkyvirus</taxon>
        <taxon>Sparkyvirus sparky</taxon>
    </lineage>
</organism>
<feature type="region of interest" description="Disordered" evidence="1">
    <location>
        <begin position="1"/>
        <end position="31"/>
    </location>
</feature>
<feature type="compositionally biased region" description="Low complexity" evidence="1">
    <location>
        <begin position="17"/>
        <end position="31"/>
    </location>
</feature>
<dbReference type="Proteomes" id="UP000028659">
    <property type="component" value="Genome"/>
</dbReference>
<name>A0A076G7W4_9CAUD</name>
<protein>
    <submittedName>
        <fullName evidence="2">Uncharacterized protein</fullName>
    </submittedName>
</protein>
<dbReference type="EMBL" id="KM083128">
    <property type="protein sequence ID" value="AII28211.1"/>
    <property type="molecule type" value="Genomic_DNA"/>
</dbReference>
<reference evidence="2 3" key="1">
    <citation type="submission" date="2014-07" db="EMBL/GenBank/DDBJ databases">
        <authorList>
            <person name="Simmons-Yager K."/>
            <person name="Taylor B.J."/>
            <person name="Thorniley A.J."/>
            <person name="Dasenko M.A."/>
            <person name="Denver D.R."/>
            <person name="Garcia-Ruiz H."/>
            <person name="Hoyer J.S."/>
            <person name="Jogdeo S."/>
            <person name="Sullivan C.M."/>
            <person name="Peterson M.R."/>
            <person name="Rowley E.R."/>
            <person name="Schnitzler C.E."/>
            <person name="Vining K.J."/>
            <person name="Almabruk K.H."/>
            <person name="Banawas S."/>
            <person name="Beatty C."/>
            <person name="Bullock C.J."/>
            <person name="Cappellazzi J.E."/>
            <person name="Chagani S.E."/>
            <person name="Chatterjee P."/>
            <person name="Cram E.D."/>
            <person name="Elorriaga M.E.S.T.E.F.A."/>
            <person name="Esser M."/>
            <person name="Fellows E.J."/>
            <person name="Garcia G.R."/>
            <person name="Gullaba J.M."/>
            <person name="Kinsley M.A."/>
            <person name="Luo F."/>
            <person name="Mcginnis M."/>
            <person name="Paquette C.E."/>
            <person name="Reddekopp R.L."/>
            <person name="Rosen K.L."/>
            <person name="Sahlfeld L.M."/>
            <person name="Vondras A.M."/>
            <person name="Wang J.X."/>
            <person name="Weiss E.S."/>
            <person name="Wernick R."/>
            <person name="Abuelizz H.A."/>
            <person name="Amaro Y."/>
            <person name="Archer C.L."/>
            <person name="Basu A."/>
            <person name="Bellinger M.R."/>
            <person name="Johnson S.F."/>
            <person name="Kitchen S.A."/>
            <person name="Li M."/>
            <person name="Morey-Castro K.E."/>
            <person name="Lavalleur H.J."/>
            <person name="Rangel L.J."/>
            <person name="Ree J.F."/>
            <person name="Shay S.D."/>
            <person name="Sheng Y."/>
            <person name="Smyth J.C."/>
            <person name="Stamm E.A."/>
            <person name="Taylor C.R."/>
            <person name="Vining O.B."/>
            <person name="Wanzeck K.M."/>
            <person name="Watson G."/>
            <person name="Bruck A.J."/>
            <person name="Anders K.R."/>
            <person name="Braun M.A."/>
            <person name="Delesalle V.A."/>
            <person name="Hughes L.E."/>
            <person name="Ware V.C."/>
            <person name="Bradley K.W."/>
            <person name="Barker L.P."/>
            <person name="Asai D.J."/>
            <person name="Bowman C.A."/>
            <person name="Russell D.A."/>
            <person name="Pope W.H."/>
            <person name="Jacobs-Sera D."/>
            <person name="Hendrix R.W."/>
            <person name="Hatfull G.F."/>
        </authorList>
    </citation>
    <scope>NUCLEOTIDE SEQUENCE [LARGE SCALE GENOMIC DNA]</scope>
</reference>
<accession>A0A076G7W4</accession>
<gene>
    <name evidence="2" type="primary">67</name>
    <name evidence="2" type="ORF">PBI_SPARKY_67</name>
</gene>
<proteinExistence type="predicted"/>
<evidence type="ECO:0000313" key="2">
    <source>
        <dbReference type="EMBL" id="AII28211.1"/>
    </source>
</evidence>
<evidence type="ECO:0000313" key="3">
    <source>
        <dbReference type="Proteomes" id="UP000028659"/>
    </source>
</evidence>